<sequence>MAVGFKERLKDLRIDTGLTQEKLSDQFVIPDSTIRRYETNRNMPKRSRIFSE</sequence>
<gene>
    <name evidence="2" type="ORF">FPZ49_29425</name>
</gene>
<comment type="caution">
    <text evidence="2">The sequence shown here is derived from an EMBL/GenBank/DDBJ whole genome shotgun (WGS) entry which is preliminary data.</text>
</comment>
<dbReference type="Pfam" id="PF01381">
    <property type="entry name" value="HTH_3"/>
    <property type="match status" value="1"/>
</dbReference>
<protein>
    <submittedName>
        <fullName evidence="2">Helix-turn-helix transcriptional regulator</fullName>
    </submittedName>
</protein>
<keyword evidence="3" id="KW-1185">Reference proteome</keyword>
<dbReference type="InterPro" id="IPR010982">
    <property type="entry name" value="Lambda_DNA-bd_dom_sf"/>
</dbReference>
<dbReference type="CDD" id="cd00093">
    <property type="entry name" value="HTH_XRE"/>
    <property type="match status" value="1"/>
</dbReference>
<name>A0A559K0J0_9BACL</name>
<feature type="domain" description="HTH cro/C1-type" evidence="1">
    <location>
        <begin position="9"/>
        <end position="45"/>
    </location>
</feature>
<dbReference type="RefSeq" id="WP_144853932.1">
    <property type="nucleotide sequence ID" value="NZ_VNJI01000055.1"/>
</dbReference>
<evidence type="ECO:0000313" key="3">
    <source>
        <dbReference type="Proteomes" id="UP000317036"/>
    </source>
</evidence>
<dbReference type="OrthoDB" id="72638at2"/>
<dbReference type="Gene3D" id="1.10.260.40">
    <property type="entry name" value="lambda repressor-like DNA-binding domains"/>
    <property type="match status" value="1"/>
</dbReference>
<evidence type="ECO:0000313" key="2">
    <source>
        <dbReference type="EMBL" id="TVY05606.1"/>
    </source>
</evidence>
<dbReference type="InterPro" id="IPR001387">
    <property type="entry name" value="Cro/C1-type_HTH"/>
</dbReference>
<proteinExistence type="predicted"/>
<evidence type="ECO:0000259" key="1">
    <source>
        <dbReference type="PROSITE" id="PS50943"/>
    </source>
</evidence>
<dbReference type="EMBL" id="VNJI01000055">
    <property type="protein sequence ID" value="TVY05606.1"/>
    <property type="molecule type" value="Genomic_DNA"/>
</dbReference>
<dbReference type="PROSITE" id="PS50943">
    <property type="entry name" value="HTH_CROC1"/>
    <property type="match status" value="1"/>
</dbReference>
<dbReference type="SUPFAM" id="SSF47413">
    <property type="entry name" value="lambda repressor-like DNA-binding domains"/>
    <property type="match status" value="1"/>
</dbReference>
<dbReference type="AlphaFoldDB" id="A0A559K0J0"/>
<organism evidence="2 3">
    <name type="scientific">Paenibacillus cremeus</name>
    <dbReference type="NCBI Taxonomy" id="2163881"/>
    <lineage>
        <taxon>Bacteria</taxon>
        <taxon>Bacillati</taxon>
        <taxon>Bacillota</taxon>
        <taxon>Bacilli</taxon>
        <taxon>Bacillales</taxon>
        <taxon>Paenibacillaceae</taxon>
        <taxon>Paenibacillus</taxon>
    </lineage>
</organism>
<reference evidence="2 3" key="1">
    <citation type="submission" date="2019-07" db="EMBL/GenBank/DDBJ databases">
        <authorList>
            <person name="Kim J."/>
        </authorList>
    </citation>
    <scope>NUCLEOTIDE SEQUENCE [LARGE SCALE GENOMIC DNA]</scope>
    <source>
        <strain evidence="2 3">JC52</strain>
    </source>
</reference>
<dbReference type="Proteomes" id="UP000317036">
    <property type="component" value="Unassembled WGS sequence"/>
</dbReference>
<accession>A0A559K0J0</accession>
<dbReference type="GO" id="GO:0003677">
    <property type="term" value="F:DNA binding"/>
    <property type="evidence" value="ECO:0007669"/>
    <property type="project" value="InterPro"/>
</dbReference>